<dbReference type="PANTHER" id="PTHR31719">
    <property type="entry name" value="NAC TRANSCRIPTION FACTOR 56"/>
    <property type="match status" value="1"/>
</dbReference>
<feature type="chain" id="PRO_5002888338" evidence="5">
    <location>
        <begin position="23"/>
        <end position="279"/>
    </location>
</feature>
<dbReference type="InParanoid" id="B9REG2"/>
<organism evidence="7 8">
    <name type="scientific">Ricinus communis</name>
    <name type="common">Castor bean</name>
    <dbReference type="NCBI Taxonomy" id="3988"/>
    <lineage>
        <taxon>Eukaryota</taxon>
        <taxon>Viridiplantae</taxon>
        <taxon>Streptophyta</taxon>
        <taxon>Embryophyta</taxon>
        <taxon>Tracheophyta</taxon>
        <taxon>Spermatophyta</taxon>
        <taxon>Magnoliopsida</taxon>
        <taxon>eudicotyledons</taxon>
        <taxon>Gunneridae</taxon>
        <taxon>Pentapetalae</taxon>
        <taxon>rosids</taxon>
        <taxon>fabids</taxon>
        <taxon>Malpighiales</taxon>
        <taxon>Euphorbiaceae</taxon>
        <taxon>Acalyphoideae</taxon>
        <taxon>Acalypheae</taxon>
        <taxon>Ricinus</taxon>
    </lineage>
</organism>
<evidence type="ECO:0000259" key="6">
    <source>
        <dbReference type="PROSITE" id="PS51005"/>
    </source>
</evidence>
<keyword evidence="3" id="KW-0804">Transcription</keyword>
<evidence type="ECO:0000256" key="2">
    <source>
        <dbReference type="ARBA" id="ARBA00023125"/>
    </source>
</evidence>
<dbReference type="SUPFAM" id="SSF101941">
    <property type="entry name" value="NAC domain"/>
    <property type="match status" value="1"/>
</dbReference>
<evidence type="ECO:0000256" key="1">
    <source>
        <dbReference type="ARBA" id="ARBA00023015"/>
    </source>
</evidence>
<evidence type="ECO:0000256" key="3">
    <source>
        <dbReference type="ARBA" id="ARBA00023163"/>
    </source>
</evidence>
<feature type="signal peptide" evidence="5">
    <location>
        <begin position="1"/>
        <end position="22"/>
    </location>
</feature>
<keyword evidence="5" id="KW-0732">Signal</keyword>
<dbReference type="InterPro" id="IPR036093">
    <property type="entry name" value="NAC_dom_sf"/>
</dbReference>
<dbReference type="EMBL" id="EQ973775">
    <property type="protein sequence ID" value="EEF50770.1"/>
    <property type="molecule type" value="Genomic_DNA"/>
</dbReference>
<accession>B9REG2</accession>
<dbReference type="InterPro" id="IPR003441">
    <property type="entry name" value="NAC-dom"/>
</dbReference>
<gene>
    <name evidence="7" type="ORF">RCOM_1621070</name>
</gene>
<keyword evidence="8" id="KW-1185">Reference proteome</keyword>
<dbReference type="Gene3D" id="2.170.150.80">
    <property type="entry name" value="NAC domain"/>
    <property type="match status" value="1"/>
</dbReference>
<dbReference type="eggNOG" id="ENOG502SR86">
    <property type="taxonomic scope" value="Eukaryota"/>
</dbReference>
<keyword evidence="4" id="KW-0539">Nucleus</keyword>
<name>B9REG2_RICCO</name>
<dbReference type="AlphaFoldDB" id="B9REG2"/>
<reference evidence="8" key="1">
    <citation type="journal article" date="2010" name="Nat. Biotechnol.">
        <title>Draft genome sequence of the oilseed species Ricinus communis.</title>
        <authorList>
            <person name="Chan A.P."/>
            <person name="Crabtree J."/>
            <person name="Zhao Q."/>
            <person name="Lorenzi H."/>
            <person name="Orvis J."/>
            <person name="Puiu D."/>
            <person name="Melake-Berhan A."/>
            <person name="Jones K.M."/>
            <person name="Redman J."/>
            <person name="Chen G."/>
            <person name="Cahoon E.B."/>
            <person name="Gedil M."/>
            <person name="Stanke M."/>
            <person name="Haas B.J."/>
            <person name="Wortman J.R."/>
            <person name="Fraser-Liggett C.M."/>
            <person name="Ravel J."/>
            <person name="Rabinowicz P.D."/>
        </authorList>
    </citation>
    <scope>NUCLEOTIDE SEQUENCE [LARGE SCALE GENOMIC DNA]</scope>
    <source>
        <strain evidence="8">cv. Hale</strain>
    </source>
</reference>
<dbReference type="GO" id="GO:0006355">
    <property type="term" value="P:regulation of DNA-templated transcription"/>
    <property type="evidence" value="ECO:0007669"/>
    <property type="project" value="InterPro"/>
</dbReference>
<keyword evidence="1" id="KW-0805">Transcription regulation</keyword>
<keyword evidence="2" id="KW-0238">DNA-binding</keyword>
<dbReference type="Pfam" id="PF02365">
    <property type="entry name" value="NAM"/>
    <property type="match status" value="1"/>
</dbReference>
<feature type="domain" description="NAC" evidence="6">
    <location>
        <begin position="117"/>
        <end position="265"/>
    </location>
</feature>
<evidence type="ECO:0000256" key="4">
    <source>
        <dbReference type="ARBA" id="ARBA00023242"/>
    </source>
</evidence>
<dbReference type="Proteomes" id="UP000008311">
    <property type="component" value="Unassembled WGS sequence"/>
</dbReference>
<sequence>MSSLSSLVFLVLTNLPSPEVDSDTAEVEEVLGNLAPPEADKVEEEEEINELQHDLASSSSYNLAGDLIVDQLTKMEDFQAPQVQYGAEGNEDIGENLIALPRQSAGRCVDMVGNLNSVCGYRFSPNDYELIIYYLAQKILGMPRPLDIIQEVDVYKCDPEQLPIDEFKHALPGEAYFFTRKVRKHSNKSSSRRTIGTGYWKATDKETIVTRRKKCVGYKKTMVFYRGKAPKGKRTHWIMDEYRVNASLFPNIQRNERLKSNVITIGELCGMQNQKKDQK</sequence>
<protein>
    <submittedName>
        <fullName evidence="7">Transcription factor, putative</fullName>
    </submittedName>
</protein>
<dbReference type="PANTHER" id="PTHR31719:SF130">
    <property type="entry name" value="NAC DOMAIN-CONTAINING PROTEIN 18"/>
    <property type="match status" value="1"/>
</dbReference>
<dbReference type="GO" id="GO:0003677">
    <property type="term" value="F:DNA binding"/>
    <property type="evidence" value="ECO:0007669"/>
    <property type="project" value="UniProtKB-KW"/>
</dbReference>
<dbReference type="STRING" id="3988.B9REG2"/>
<dbReference type="PROSITE" id="PS51005">
    <property type="entry name" value="NAC"/>
    <property type="match status" value="1"/>
</dbReference>
<evidence type="ECO:0000313" key="7">
    <source>
        <dbReference type="EMBL" id="EEF50770.1"/>
    </source>
</evidence>
<proteinExistence type="predicted"/>
<evidence type="ECO:0000313" key="8">
    <source>
        <dbReference type="Proteomes" id="UP000008311"/>
    </source>
</evidence>
<evidence type="ECO:0000256" key="5">
    <source>
        <dbReference type="SAM" id="SignalP"/>
    </source>
</evidence>